<dbReference type="InterPro" id="IPR029214">
    <property type="entry name" value="CFAP144"/>
</dbReference>
<dbReference type="AlphaFoldDB" id="A0A8C3I836"/>
<evidence type="ECO:0000313" key="7">
    <source>
        <dbReference type="Ensembl" id="ENSCPBP00000030101.1"/>
    </source>
</evidence>
<evidence type="ECO:0000256" key="5">
    <source>
        <dbReference type="ARBA" id="ARBA00023273"/>
    </source>
</evidence>
<reference evidence="7" key="2">
    <citation type="submission" date="2025-09" db="UniProtKB">
        <authorList>
            <consortium name="Ensembl"/>
        </authorList>
    </citation>
    <scope>IDENTIFICATION</scope>
</reference>
<comment type="similarity">
    <text evidence="6">Belongs to the CFAP144 family.</text>
</comment>
<name>A0A8C3I836_CHRPI</name>
<comment type="subcellular location">
    <subcellularLocation>
        <location evidence="1">Cell projection</location>
        <location evidence="1">Cilium</location>
    </subcellularLocation>
    <subcellularLocation>
        <location evidence="2">Cytoplasm</location>
        <location evidence="2">Cytoskeleton</location>
    </subcellularLocation>
</comment>
<dbReference type="Proteomes" id="UP000694380">
    <property type="component" value="Unplaced"/>
</dbReference>
<evidence type="ECO:0000313" key="8">
    <source>
        <dbReference type="Proteomes" id="UP000694380"/>
    </source>
</evidence>
<keyword evidence="8" id="KW-1185">Reference proteome</keyword>
<dbReference type="Pfam" id="PF14886">
    <property type="entry name" value="FAM183"/>
    <property type="match status" value="1"/>
</dbReference>
<evidence type="ECO:0000256" key="4">
    <source>
        <dbReference type="ARBA" id="ARBA00023212"/>
    </source>
</evidence>
<dbReference type="GeneTree" id="ENSGT00960000191899"/>
<reference evidence="7" key="1">
    <citation type="submission" date="2025-08" db="UniProtKB">
        <authorList>
            <consortium name="Ensembl"/>
        </authorList>
    </citation>
    <scope>IDENTIFICATION</scope>
</reference>
<accession>A0A8C3I836</accession>
<sequence>MPCPDFSHLLTGHPICNFTAVWGRKKELPDLMHQNQIFCETFQKELQCQQLHMEYRVNSLKWVHTITRKPMS</sequence>
<evidence type="ECO:0000256" key="2">
    <source>
        <dbReference type="ARBA" id="ARBA00004245"/>
    </source>
</evidence>
<dbReference type="GO" id="GO:0005856">
    <property type="term" value="C:cytoskeleton"/>
    <property type="evidence" value="ECO:0007669"/>
    <property type="project" value="UniProtKB-SubCell"/>
</dbReference>
<evidence type="ECO:0000256" key="3">
    <source>
        <dbReference type="ARBA" id="ARBA00022490"/>
    </source>
</evidence>
<dbReference type="GO" id="GO:0005929">
    <property type="term" value="C:cilium"/>
    <property type="evidence" value="ECO:0007669"/>
    <property type="project" value="UniProtKB-SubCell"/>
</dbReference>
<evidence type="ECO:0000256" key="6">
    <source>
        <dbReference type="ARBA" id="ARBA00034777"/>
    </source>
</evidence>
<dbReference type="Ensembl" id="ENSCPBT00000035438.1">
    <property type="protein sequence ID" value="ENSCPBP00000030101.1"/>
    <property type="gene ID" value="ENSCPBG00000021202.1"/>
</dbReference>
<keyword evidence="4" id="KW-0206">Cytoskeleton</keyword>
<organism evidence="7 8">
    <name type="scientific">Chrysemys picta bellii</name>
    <name type="common">Western painted turtle</name>
    <name type="synonym">Emys bellii</name>
    <dbReference type="NCBI Taxonomy" id="8478"/>
    <lineage>
        <taxon>Eukaryota</taxon>
        <taxon>Metazoa</taxon>
        <taxon>Chordata</taxon>
        <taxon>Craniata</taxon>
        <taxon>Vertebrata</taxon>
        <taxon>Euteleostomi</taxon>
        <taxon>Archelosauria</taxon>
        <taxon>Testudinata</taxon>
        <taxon>Testudines</taxon>
        <taxon>Cryptodira</taxon>
        <taxon>Durocryptodira</taxon>
        <taxon>Testudinoidea</taxon>
        <taxon>Emydidae</taxon>
        <taxon>Chrysemys</taxon>
    </lineage>
</organism>
<proteinExistence type="inferred from homology"/>
<keyword evidence="5" id="KW-0966">Cell projection</keyword>
<protein>
    <submittedName>
        <fullName evidence="7">Uncharacterized protein</fullName>
    </submittedName>
</protein>
<keyword evidence="3" id="KW-0963">Cytoplasm</keyword>
<evidence type="ECO:0000256" key="1">
    <source>
        <dbReference type="ARBA" id="ARBA00004138"/>
    </source>
</evidence>